<evidence type="ECO:0000256" key="1">
    <source>
        <dbReference type="SAM" id="MobiDB-lite"/>
    </source>
</evidence>
<protein>
    <submittedName>
        <fullName evidence="4">Uncharacterized LOC109510221</fullName>
    </submittedName>
</protein>
<keyword evidence="2" id="KW-1133">Transmembrane helix</keyword>
<feature type="transmembrane region" description="Helical" evidence="2">
    <location>
        <begin position="182"/>
        <end position="203"/>
    </location>
</feature>
<accession>A0A3Q2YBQ6</accession>
<evidence type="ECO:0000313" key="4">
    <source>
        <dbReference type="Ensembl" id="ENSHCOP00000015354.1"/>
    </source>
</evidence>
<evidence type="ECO:0000313" key="5">
    <source>
        <dbReference type="Proteomes" id="UP000264820"/>
    </source>
</evidence>
<evidence type="ECO:0000256" key="3">
    <source>
        <dbReference type="SAM" id="SignalP"/>
    </source>
</evidence>
<sequence>MKRRVSFCLCLWSLIGSAVGEIVNVYVAEGQTLTLRPKFKDPVESVEWQRNRNLLAEWAGNEVTRYDNRIALNDEVFAVKVIKFVPEPEVHPTPLACSENLETCTLHCGGDTSGAEPVTYIWRTEPETEMPEVRNRTIDRKTSAVKSFFCIMQNPLGRKESQAFANPFYQDRPGGGLGPGGIAGVVSGTLGALCGVVVAAWFCSKRQRGLALRPSNGATGGTNLETSRPLNSNN</sequence>
<feature type="region of interest" description="Disordered" evidence="1">
    <location>
        <begin position="213"/>
        <end position="234"/>
    </location>
</feature>
<feature type="signal peptide" evidence="3">
    <location>
        <begin position="1"/>
        <end position="20"/>
    </location>
</feature>
<dbReference type="Proteomes" id="UP000264820">
    <property type="component" value="Unplaced"/>
</dbReference>
<dbReference type="STRING" id="109280.ENSHCOP00000015354"/>
<reference evidence="4" key="1">
    <citation type="submission" date="2025-08" db="UniProtKB">
        <authorList>
            <consortium name="Ensembl"/>
        </authorList>
    </citation>
    <scope>IDENTIFICATION</scope>
</reference>
<reference evidence="4" key="2">
    <citation type="submission" date="2025-09" db="UniProtKB">
        <authorList>
            <consortium name="Ensembl"/>
        </authorList>
    </citation>
    <scope>IDENTIFICATION</scope>
</reference>
<feature type="chain" id="PRO_5018712107" evidence="3">
    <location>
        <begin position="21"/>
        <end position="234"/>
    </location>
</feature>
<keyword evidence="2" id="KW-0812">Transmembrane</keyword>
<name>A0A3Q2YBQ6_HIPCM</name>
<dbReference type="OMA" id="ATFSCRM"/>
<dbReference type="AlphaFoldDB" id="A0A3Q2YBQ6"/>
<dbReference type="Ensembl" id="ENSHCOT00000028037.1">
    <property type="protein sequence ID" value="ENSHCOP00000015354.1"/>
    <property type="gene ID" value="ENSHCOG00000018938.1"/>
</dbReference>
<dbReference type="InterPro" id="IPR013783">
    <property type="entry name" value="Ig-like_fold"/>
</dbReference>
<keyword evidence="2" id="KW-0472">Membrane</keyword>
<keyword evidence="5" id="KW-1185">Reference proteome</keyword>
<dbReference type="GeneTree" id="ENSGT01050000247541"/>
<organism evidence="4 5">
    <name type="scientific">Hippocampus comes</name>
    <name type="common">Tiger tail seahorse</name>
    <dbReference type="NCBI Taxonomy" id="109280"/>
    <lineage>
        <taxon>Eukaryota</taxon>
        <taxon>Metazoa</taxon>
        <taxon>Chordata</taxon>
        <taxon>Craniata</taxon>
        <taxon>Vertebrata</taxon>
        <taxon>Euteleostomi</taxon>
        <taxon>Actinopterygii</taxon>
        <taxon>Neopterygii</taxon>
        <taxon>Teleostei</taxon>
        <taxon>Neoteleostei</taxon>
        <taxon>Acanthomorphata</taxon>
        <taxon>Syngnathiaria</taxon>
        <taxon>Syngnathiformes</taxon>
        <taxon>Syngnathoidei</taxon>
        <taxon>Syngnathidae</taxon>
        <taxon>Hippocampus</taxon>
    </lineage>
</organism>
<dbReference type="Gene3D" id="2.60.40.10">
    <property type="entry name" value="Immunoglobulins"/>
    <property type="match status" value="2"/>
</dbReference>
<keyword evidence="3" id="KW-0732">Signal</keyword>
<feature type="compositionally biased region" description="Polar residues" evidence="1">
    <location>
        <begin position="221"/>
        <end position="234"/>
    </location>
</feature>
<evidence type="ECO:0000256" key="2">
    <source>
        <dbReference type="SAM" id="Phobius"/>
    </source>
</evidence>
<proteinExistence type="predicted"/>